<evidence type="ECO:0000256" key="4">
    <source>
        <dbReference type="ARBA" id="ARBA00023136"/>
    </source>
</evidence>
<dbReference type="InterPro" id="IPR008253">
    <property type="entry name" value="Marvel"/>
</dbReference>
<dbReference type="OrthoDB" id="4074965at2759"/>
<feature type="transmembrane region" description="Helical" evidence="5">
    <location>
        <begin position="12"/>
        <end position="30"/>
    </location>
</feature>
<dbReference type="OMA" id="NCGSIWH"/>
<dbReference type="PANTHER" id="PTHR39608:SF1">
    <property type="entry name" value="INTEGRAL MEMBRANE PROTEIN (AFU_ORTHOLOGUE AFUA_5G08640)"/>
    <property type="match status" value="1"/>
</dbReference>
<dbReference type="AlphaFoldDB" id="A0A084G031"/>
<dbReference type="HOGENOM" id="CLU_079951_2_0_1"/>
<dbReference type="GeneID" id="27727702"/>
<evidence type="ECO:0000313" key="7">
    <source>
        <dbReference type="EMBL" id="KEZ40693.1"/>
    </source>
</evidence>
<comment type="caution">
    <text evidence="7">The sequence shown here is derived from an EMBL/GenBank/DDBJ whole genome shotgun (WGS) entry which is preliminary data.</text>
</comment>
<evidence type="ECO:0000313" key="8">
    <source>
        <dbReference type="Proteomes" id="UP000028545"/>
    </source>
</evidence>
<proteinExistence type="predicted"/>
<dbReference type="Pfam" id="PF01284">
    <property type="entry name" value="MARVEL"/>
    <property type="match status" value="1"/>
</dbReference>
<evidence type="ECO:0000256" key="2">
    <source>
        <dbReference type="ARBA" id="ARBA00022692"/>
    </source>
</evidence>
<comment type="subcellular location">
    <subcellularLocation>
        <location evidence="1">Membrane</location>
        <topology evidence="1">Multi-pass membrane protein</topology>
    </subcellularLocation>
</comment>
<sequence length="162" mass="18290">MFARIFNIILRAAELGFSSIVAGITAWILHKSNSHTPGLGRFIYTEVIAALAILTSLILLIPCSSSFTHWPWDFFLSIGWFVAFGLLVNLIGDSCGYIFDWNNVSVRGDQCGKFKADMAFSFLAAICFLVSGLIGIFWIHRHERRAAAAPPRRGWYRRNYRV</sequence>
<keyword evidence="4 5" id="KW-0472">Membrane</keyword>
<feature type="domain" description="MARVEL" evidence="6">
    <location>
        <begin position="6"/>
        <end position="131"/>
    </location>
</feature>
<accession>A0A084G031</accession>
<dbReference type="GO" id="GO:0016020">
    <property type="term" value="C:membrane"/>
    <property type="evidence" value="ECO:0007669"/>
    <property type="project" value="UniProtKB-SubCell"/>
</dbReference>
<dbReference type="RefSeq" id="XP_016640492.1">
    <property type="nucleotide sequence ID" value="XM_016790229.1"/>
</dbReference>
<name>A0A084G031_PSEDA</name>
<dbReference type="EMBL" id="JOWA01000121">
    <property type="protein sequence ID" value="KEZ40693.1"/>
    <property type="molecule type" value="Genomic_DNA"/>
</dbReference>
<gene>
    <name evidence="7" type="ORF">SAPIO_CDS8630</name>
</gene>
<keyword evidence="3 5" id="KW-1133">Transmembrane helix</keyword>
<reference evidence="7 8" key="1">
    <citation type="journal article" date="2014" name="Genome Announc.">
        <title>Draft genome sequence of the pathogenic fungus Scedosporium apiospermum.</title>
        <authorList>
            <person name="Vandeputte P."/>
            <person name="Ghamrawi S."/>
            <person name="Rechenmann M."/>
            <person name="Iltis A."/>
            <person name="Giraud S."/>
            <person name="Fleury M."/>
            <person name="Thornton C."/>
            <person name="Delhaes L."/>
            <person name="Meyer W."/>
            <person name="Papon N."/>
            <person name="Bouchara J.P."/>
        </authorList>
    </citation>
    <scope>NUCLEOTIDE SEQUENCE [LARGE SCALE GENOMIC DNA]</scope>
    <source>
        <strain evidence="7 8">IHEM 14462</strain>
    </source>
</reference>
<keyword evidence="8" id="KW-1185">Reference proteome</keyword>
<dbReference type="VEuPathDB" id="FungiDB:SAPIO_CDS8630"/>
<dbReference type="KEGG" id="sapo:SAPIO_CDS8630"/>
<keyword evidence="2 5" id="KW-0812">Transmembrane</keyword>
<feature type="transmembrane region" description="Helical" evidence="5">
    <location>
        <begin position="42"/>
        <end position="62"/>
    </location>
</feature>
<evidence type="ECO:0000256" key="3">
    <source>
        <dbReference type="ARBA" id="ARBA00022989"/>
    </source>
</evidence>
<evidence type="ECO:0000259" key="6">
    <source>
        <dbReference type="Pfam" id="PF01284"/>
    </source>
</evidence>
<feature type="transmembrane region" description="Helical" evidence="5">
    <location>
        <begin position="119"/>
        <end position="139"/>
    </location>
</feature>
<evidence type="ECO:0000256" key="1">
    <source>
        <dbReference type="ARBA" id="ARBA00004141"/>
    </source>
</evidence>
<dbReference type="Proteomes" id="UP000028545">
    <property type="component" value="Unassembled WGS sequence"/>
</dbReference>
<organism evidence="7 8">
    <name type="scientific">Pseudallescheria apiosperma</name>
    <name type="common">Scedosporium apiospermum</name>
    <dbReference type="NCBI Taxonomy" id="563466"/>
    <lineage>
        <taxon>Eukaryota</taxon>
        <taxon>Fungi</taxon>
        <taxon>Dikarya</taxon>
        <taxon>Ascomycota</taxon>
        <taxon>Pezizomycotina</taxon>
        <taxon>Sordariomycetes</taxon>
        <taxon>Hypocreomycetidae</taxon>
        <taxon>Microascales</taxon>
        <taxon>Microascaceae</taxon>
        <taxon>Scedosporium</taxon>
    </lineage>
</organism>
<feature type="transmembrane region" description="Helical" evidence="5">
    <location>
        <begin position="74"/>
        <end position="99"/>
    </location>
</feature>
<evidence type="ECO:0000256" key="5">
    <source>
        <dbReference type="SAM" id="Phobius"/>
    </source>
</evidence>
<dbReference type="PANTHER" id="PTHR39608">
    <property type="entry name" value="INTEGRAL MEMBRANE PROTEIN (AFU_ORTHOLOGUE AFUA_5G08640)"/>
    <property type="match status" value="1"/>
</dbReference>
<protein>
    <submittedName>
        <fullName evidence="7">Integral membrane protein</fullName>
    </submittedName>
</protein>